<protein>
    <submittedName>
        <fullName evidence="1">Uncharacterized protein</fullName>
    </submittedName>
</protein>
<comment type="caution">
    <text evidence="1">The sequence shown here is derived from an EMBL/GenBank/DDBJ whole genome shotgun (WGS) entry which is preliminary data.</text>
</comment>
<sequence length="133" mass="15279">MSATFFSGFETKSSALDFLLEQIYEGLQTKRSICVVLKDEGLVSEYKFLQKKKYFDTKQIEYLYSRNIALQESEPNGNYDEVHILSDRITDIDVASDNIFVYTTKSDAAINEASRKLYASLKEKQIKLKHTAV</sequence>
<proteinExistence type="predicted"/>
<evidence type="ECO:0000313" key="2">
    <source>
        <dbReference type="Proteomes" id="UP000252147"/>
    </source>
</evidence>
<dbReference type="EMBL" id="QOPD01000002">
    <property type="protein sequence ID" value="RCL38668.1"/>
    <property type="molecule type" value="Genomic_DNA"/>
</dbReference>
<dbReference type="Proteomes" id="UP000252147">
    <property type="component" value="Unassembled WGS sequence"/>
</dbReference>
<evidence type="ECO:0000313" key="1">
    <source>
        <dbReference type="EMBL" id="RCL38668.1"/>
    </source>
</evidence>
<name>A0A368BMX7_9GAMM</name>
<organism evidence="1 2">
    <name type="scientific">SAR86 cluster bacterium</name>
    <dbReference type="NCBI Taxonomy" id="2030880"/>
    <lineage>
        <taxon>Bacteria</taxon>
        <taxon>Pseudomonadati</taxon>
        <taxon>Pseudomonadota</taxon>
        <taxon>Gammaproteobacteria</taxon>
        <taxon>SAR86 cluster</taxon>
    </lineage>
</organism>
<accession>A0A368BMX7</accession>
<reference evidence="1 2" key="1">
    <citation type="journal article" date="2018" name="Microbiome">
        <title>Fine metagenomic profile of the Mediterranean stratified and mixed water columns revealed by assembly and recruitment.</title>
        <authorList>
            <person name="Haro-Moreno J.M."/>
            <person name="Lopez-Perez M."/>
            <person name="De La Torre J.R."/>
            <person name="Picazo A."/>
            <person name="Camacho A."/>
            <person name="Rodriguez-Valera F."/>
        </authorList>
    </citation>
    <scope>NUCLEOTIDE SEQUENCE [LARGE SCALE GENOMIC DNA]</scope>
    <source>
        <strain evidence="1">MED-G83</strain>
    </source>
</reference>
<dbReference type="AlphaFoldDB" id="A0A368BMX7"/>
<gene>
    <name evidence="1" type="ORF">DBW97_01250</name>
</gene>